<dbReference type="OrthoDB" id="583431at2"/>
<gene>
    <name evidence="1" type="ORF">CRP01_13345</name>
</gene>
<dbReference type="InterPro" id="IPR046037">
    <property type="entry name" value="DUF5995"/>
</dbReference>
<proteinExistence type="predicted"/>
<dbReference type="EMBL" id="PDUD01000019">
    <property type="protein sequence ID" value="PHN06130.1"/>
    <property type="molecule type" value="Genomic_DNA"/>
</dbReference>
<dbReference type="Pfam" id="PF19458">
    <property type="entry name" value="DUF5995"/>
    <property type="match status" value="1"/>
</dbReference>
<evidence type="ECO:0000313" key="2">
    <source>
        <dbReference type="Proteomes" id="UP000223913"/>
    </source>
</evidence>
<keyword evidence="2" id="KW-1185">Reference proteome</keyword>
<protein>
    <submittedName>
        <fullName evidence="1">Uncharacterized protein</fullName>
    </submittedName>
</protein>
<organism evidence="1 2">
    <name type="scientific">Flavilitoribacter nigricans (strain ATCC 23147 / DSM 23189 / NBRC 102662 / NCIMB 1420 / SS-2)</name>
    <name type="common">Lewinella nigricans</name>
    <dbReference type="NCBI Taxonomy" id="1122177"/>
    <lineage>
        <taxon>Bacteria</taxon>
        <taxon>Pseudomonadati</taxon>
        <taxon>Bacteroidota</taxon>
        <taxon>Saprospiria</taxon>
        <taxon>Saprospirales</taxon>
        <taxon>Lewinellaceae</taxon>
        <taxon>Flavilitoribacter</taxon>
    </lineage>
</organism>
<accession>A0A2D0NCN0</accession>
<dbReference type="Proteomes" id="UP000223913">
    <property type="component" value="Unassembled WGS sequence"/>
</dbReference>
<comment type="caution">
    <text evidence="1">The sequence shown here is derived from an EMBL/GenBank/DDBJ whole genome shotgun (WGS) entry which is preliminary data.</text>
</comment>
<dbReference type="AlphaFoldDB" id="A0A2D0NCN0"/>
<sequence>MPLHTIDDVIAALATIIWDSEQRHDPLGYFAVLYQKVTIKVKEGIANNFFDDGPRMEQLDIVFAERYLAAYFAYQQGQPLSYCWKKAFDLGSVDEPIVLQHLLLGINAHINLDLGIAAAEVCAGEDIRGLKNDFIKINEILASLVDEVMCGLSGIWPFYGLILERAGKFDNLLVDLVMRAARISAWKFAKKLAKKPAREKTKLIARRDRQTARKAKFIGRPGTITSMMLRRIRQEERGSVSEKLFELSVPAVAS</sequence>
<name>A0A2D0NCN0_FLAN2</name>
<evidence type="ECO:0000313" key="1">
    <source>
        <dbReference type="EMBL" id="PHN06130.1"/>
    </source>
</evidence>
<reference evidence="1 2" key="1">
    <citation type="submission" date="2017-10" db="EMBL/GenBank/DDBJ databases">
        <title>The draft genome sequence of Lewinella nigricans NBRC 102662.</title>
        <authorList>
            <person name="Wang K."/>
        </authorList>
    </citation>
    <scope>NUCLEOTIDE SEQUENCE [LARGE SCALE GENOMIC DNA]</scope>
    <source>
        <strain evidence="1 2">NBRC 102662</strain>
    </source>
</reference>